<dbReference type="EMBL" id="WNUI01000897">
    <property type="protein sequence ID" value="MDZ4910898.1"/>
    <property type="molecule type" value="Genomic_DNA"/>
</dbReference>
<organism evidence="1 2">
    <name type="scientific">Clostridium perfringens</name>
    <dbReference type="NCBI Taxonomy" id="1502"/>
    <lineage>
        <taxon>Bacteria</taxon>
        <taxon>Bacillati</taxon>
        <taxon>Bacillota</taxon>
        <taxon>Clostridia</taxon>
        <taxon>Eubacteriales</taxon>
        <taxon>Clostridiaceae</taxon>
        <taxon>Clostridium</taxon>
    </lineage>
</organism>
<reference evidence="1" key="1">
    <citation type="submission" date="2019-11" db="EMBL/GenBank/DDBJ databases">
        <title>Characterization of Clostridium perfringens isolates from swine manure treated agricultural soils.</title>
        <authorList>
            <person name="Wushke S.T."/>
        </authorList>
    </citation>
    <scope>NUCLEOTIDE SEQUENCE</scope>
    <source>
        <strain evidence="1">X94</strain>
    </source>
</reference>
<evidence type="ECO:0000313" key="2">
    <source>
        <dbReference type="Proteomes" id="UP001288778"/>
    </source>
</evidence>
<dbReference type="Proteomes" id="UP001288778">
    <property type="component" value="Unassembled WGS sequence"/>
</dbReference>
<sequence>MINMKKINISFDDDSNKTISFQVPQEERKVDIHIYADFNEDIQVCIINPNNKRSKFISNDMPVV</sequence>
<evidence type="ECO:0000313" key="1">
    <source>
        <dbReference type="EMBL" id="MDZ4910898.1"/>
    </source>
</evidence>
<proteinExistence type="predicted"/>
<dbReference type="AlphaFoldDB" id="A0AAW9I010"/>
<accession>A0AAW9I010</accession>
<protein>
    <recommendedName>
        <fullName evidence="3">DUF2283 domain-containing protein</fullName>
    </recommendedName>
</protein>
<gene>
    <name evidence="1" type="ORF">GNF68_18275</name>
</gene>
<feature type="non-terminal residue" evidence="1">
    <location>
        <position position="64"/>
    </location>
</feature>
<comment type="caution">
    <text evidence="1">The sequence shown here is derived from an EMBL/GenBank/DDBJ whole genome shotgun (WGS) entry which is preliminary data.</text>
</comment>
<evidence type="ECO:0008006" key="3">
    <source>
        <dbReference type="Google" id="ProtNLM"/>
    </source>
</evidence>
<name>A0AAW9I010_CLOPF</name>